<evidence type="ECO:0000256" key="2">
    <source>
        <dbReference type="ARBA" id="ARBA00023136"/>
    </source>
</evidence>
<feature type="transmembrane region" description="Helical" evidence="5">
    <location>
        <begin position="20"/>
        <end position="40"/>
    </location>
</feature>
<dbReference type="CDD" id="cd07185">
    <property type="entry name" value="OmpA_C-like"/>
    <property type="match status" value="1"/>
</dbReference>
<reference evidence="7 8" key="1">
    <citation type="journal article" date="2021" name="Sci. Rep.">
        <title>The distribution of antibiotic resistance genes in chicken gut microbiota commensals.</title>
        <authorList>
            <person name="Juricova H."/>
            <person name="Matiasovicova J."/>
            <person name="Kubasova T."/>
            <person name="Cejkova D."/>
            <person name="Rychlik I."/>
        </authorList>
    </citation>
    <scope>NUCLEOTIDE SEQUENCE [LARGE SCALE GENOMIC DNA]</scope>
    <source>
        <strain evidence="7 8">An425</strain>
    </source>
</reference>
<dbReference type="EMBL" id="JACJLT010000193">
    <property type="protein sequence ID" value="MBM6876140.1"/>
    <property type="molecule type" value="Genomic_DNA"/>
</dbReference>
<dbReference type="Proteomes" id="UP000728968">
    <property type="component" value="Unassembled WGS sequence"/>
</dbReference>
<dbReference type="PRINTS" id="PR01021">
    <property type="entry name" value="OMPADOMAIN"/>
</dbReference>
<dbReference type="InterPro" id="IPR006665">
    <property type="entry name" value="OmpA-like"/>
</dbReference>
<proteinExistence type="predicted"/>
<evidence type="ECO:0000259" key="6">
    <source>
        <dbReference type="PROSITE" id="PS51123"/>
    </source>
</evidence>
<gene>
    <name evidence="7" type="ORF">H6A04_10885</name>
</gene>
<dbReference type="InterPro" id="IPR006664">
    <property type="entry name" value="OMP_bac"/>
</dbReference>
<keyword evidence="2 4" id="KW-0472">Membrane</keyword>
<protein>
    <submittedName>
        <fullName evidence="7">OmpA family protein</fullName>
    </submittedName>
</protein>
<dbReference type="InterPro" id="IPR036737">
    <property type="entry name" value="OmpA-like_sf"/>
</dbReference>
<evidence type="ECO:0000256" key="5">
    <source>
        <dbReference type="SAM" id="Phobius"/>
    </source>
</evidence>
<feature type="domain" description="OmpA-like" evidence="6">
    <location>
        <begin position="82"/>
        <end position="215"/>
    </location>
</feature>
<dbReference type="PANTHER" id="PTHR30329:SF21">
    <property type="entry name" value="LIPOPROTEIN YIAD-RELATED"/>
    <property type="match status" value="1"/>
</dbReference>
<dbReference type="RefSeq" id="WP_204716764.1">
    <property type="nucleotide sequence ID" value="NZ_JACJLT010000193.1"/>
</dbReference>
<evidence type="ECO:0000313" key="8">
    <source>
        <dbReference type="Proteomes" id="UP000728968"/>
    </source>
</evidence>
<sequence length="228" mass="26820">MKKINRRDFNNETMSYNSSIADLMAGMLIIFILLFVFVTISSNKEIKKKEEVIASFTKTKSRIIDKVIYAFKENKIAIDIDNTTGSIKIDEKLLFANNDYKLKKAGKEYLRKFIPIYVKILILDEDIKNDISQVIIEGHTDDVGSYIFNMELSQKRSFEVLKYIYTEMEEFEGKKEFEKYVTANGRSKVNLIYDKNGNVDRDKSRRVEIKFKLKEEETLEKIRELLEE</sequence>
<evidence type="ECO:0000313" key="7">
    <source>
        <dbReference type="EMBL" id="MBM6876140.1"/>
    </source>
</evidence>
<dbReference type="PANTHER" id="PTHR30329">
    <property type="entry name" value="STATOR ELEMENT OF FLAGELLAR MOTOR COMPLEX"/>
    <property type="match status" value="1"/>
</dbReference>
<comment type="caution">
    <text evidence="7">The sequence shown here is derived from an EMBL/GenBank/DDBJ whole genome shotgun (WGS) entry which is preliminary data.</text>
</comment>
<accession>A0ABS2G4L4</accession>
<name>A0ABS2G4L4_FUSMR</name>
<evidence type="ECO:0000256" key="3">
    <source>
        <dbReference type="ARBA" id="ARBA00023237"/>
    </source>
</evidence>
<dbReference type="Gene3D" id="3.30.1330.60">
    <property type="entry name" value="OmpA-like domain"/>
    <property type="match status" value="1"/>
</dbReference>
<keyword evidence="5" id="KW-1133">Transmembrane helix</keyword>
<dbReference type="InterPro" id="IPR050330">
    <property type="entry name" value="Bact_OuterMem_StrucFunc"/>
</dbReference>
<dbReference type="PROSITE" id="PS51123">
    <property type="entry name" value="OMPA_2"/>
    <property type="match status" value="1"/>
</dbReference>
<keyword evidence="3" id="KW-0998">Cell outer membrane</keyword>
<evidence type="ECO:0000256" key="4">
    <source>
        <dbReference type="PROSITE-ProRule" id="PRU00473"/>
    </source>
</evidence>
<evidence type="ECO:0000256" key="1">
    <source>
        <dbReference type="ARBA" id="ARBA00004442"/>
    </source>
</evidence>
<dbReference type="SUPFAM" id="SSF103088">
    <property type="entry name" value="OmpA-like"/>
    <property type="match status" value="1"/>
</dbReference>
<keyword evidence="8" id="KW-1185">Reference proteome</keyword>
<comment type="subcellular location">
    <subcellularLocation>
        <location evidence="1">Cell outer membrane</location>
    </subcellularLocation>
</comment>
<organism evidence="7 8">
    <name type="scientific">Fusobacterium mortiferum</name>
    <dbReference type="NCBI Taxonomy" id="850"/>
    <lineage>
        <taxon>Bacteria</taxon>
        <taxon>Fusobacteriati</taxon>
        <taxon>Fusobacteriota</taxon>
        <taxon>Fusobacteriia</taxon>
        <taxon>Fusobacteriales</taxon>
        <taxon>Fusobacteriaceae</taxon>
        <taxon>Fusobacterium</taxon>
    </lineage>
</organism>
<keyword evidence="5" id="KW-0812">Transmembrane</keyword>